<keyword evidence="5" id="KW-0645">Protease</keyword>
<dbReference type="GO" id="GO:0006508">
    <property type="term" value="P:proteolysis"/>
    <property type="evidence" value="ECO:0007669"/>
    <property type="project" value="UniProtKB-KW"/>
</dbReference>
<dbReference type="PROSITE" id="PS52035">
    <property type="entry name" value="PEPTIDASE_M14"/>
    <property type="match status" value="1"/>
</dbReference>
<dbReference type="Pfam" id="PF02244">
    <property type="entry name" value="Propep_M14"/>
    <property type="match status" value="1"/>
</dbReference>
<evidence type="ECO:0000259" key="15">
    <source>
        <dbReference type="PROSITE" id="PS52035"/>
    </source>
</evidence>
<comment type="cofactor">
    <cofactor evidence="1">
        <name>Zn(2+)</name>
        <dbReference type="ChEBI" id="CHEBI:29105"/>
    </cofactor>
</comment>
<dbReference type="Proteomes" id="UP000037510">
    <property type="component" value="Unassembled WGS sequence"/>
</dbReference>
<keyword evidence="6" id="KW-0479">Metal-binding</keyword>
<dbReference type="EMBL" id="JTDY01003096">
    <property type="protein sequence ID" value="KOB70158.1"/>
    <property type="molecule type" value="Genomic_DNA"/>
</dbReference>
<dbReference type="STRING" id="104452.A0A0L7L3W5"/>
<organism evidence="16 17">
    <name type="scientific">Operophtera brumata</name>
    <name type="common">Winter moth</name>
    <name type="synonym">Phalaena brumata</name>
    <dbReference type="NCBI Taxonomy" id="104452"/>
    <lineage>
        <taxon>Eukaryota</taxon>
        <taxon>Metazoa</taxon>
        <taxon>Ecdysozoa</taxon>
        <taxon>Arthropoda</taxon>
        <taxon>Hexapoda</taxon>
        <taxon>Insecta</taxon>
        <taxon>Pterygota</taxon>
        <taxon>Neoptera</taxon>
        <taxon>Endopterygota</taxon>
        <taxon>Lepidoptera</taxon>
        <taxon>Glossata</taxon>
        <taxon>Ditrysia</taxon>
        <taxon>Geometroidea</taxon>
        <taxon>Geometridae</taxon>
        <taxon>Larentiinae</taxon>
        <taxon>Operophtera</taxon>
    </lineage>
</organism>
<keyword evidence="12" id="KW-0865">Zymogen</keyword>
<evidence type="ECO:0000256" key="6">
    <source>
        <dbReference type="ARBA" id="ARBA00022723"/>
    </source>
</evidence>
<keyword evidence="7" id="KW-0732">Signal</keyword>
<sequence>IVCTSVCGAKRYDNFTLFRGTPVEDSHLEFLQNLSDLYDVNYWSLPGMLRVPVDFIIAPIHKESFLIAAHENGVYLKTVLEDVQRADDINTWLIDLAKVFPEEVRVEAIGKTKENRDILEWISPAFVTYMIHQIAHSATSLDLNLQMIARAYEWYFVPILNPDGYEFTHKEVNFDQLSEVYCGERAFSELETSTLSKFVESKKDKLEYYLSIHSYGQYIIVPYTYSTIHLDNYAEVFEMGVNASKVIRSFHGKRYAVELLGNSPRMYAMTLELRDEGEYGFALPPDQILPTCEETLGGVLYLLRPHTTDFKPFRTGSESDGIYS</sequence>
<keyword evidence="8" id="KW-0378">Hydrolase</keyword>
<evidence type="ECO:0000256" key="9">
    <source>
        <dbReference type="ARBA" id="ARBA00022833"/>
    </source>
</evidence>
<proteinExistence type="inferred from homology"/>
<dbReference type="InterPro" id="IPR036990">
    <property type="entry name" value="M14A-like_propep"/>
</dbReference>
<evidence type="ECO:0000256" key="1">
    <source>
        <dbReference type="ARBA" id="ARBA00001947"/>
    </source>
</evidence>
<keyword evidence="17" id="KW-1185">Reference proteome</keyword>
<evidence type="ECO:0000256" key="10">
    <source>
        <dbReference type="ARBA" id="ARBA00023026"/>
    </source>
</evidence>
<feature type="non-terminal residue" evidence="16">
    <location>
        <position position="324"/>
    </location>
</feature>
<dbReference type="Gene3D" id="3.40.630.10">
    <property type="entry name" value="Zn peptidases"/>
    <property type="match status" value="2"/>
</dbReference>
<dbReference type="GO" id="GO:0008270">
    <property type="term" value="F:zinc ion binding"/>
    <property type="evidence" value="ECO:0007669"/>
    <property type="project" value="InterPro"/>
</dbReference>
<comment type="similarity">
    <text evidence="3 14">Belongs to the peptidase M14 family.</text>
</comment>
<keyword evidence="13" id="KW-1015">Disulfide bond</keyword>
<dbReference type="SUPFAM" id="SSF54897">
    <property type="entry name" value="Protease propeptides/inhibitors"/>
    <property type="match status" value="1"/>
</dbReference>
<protein>
    <submittedName>
        <fullName evidence="16">Putative carboxypeptidase A-like protein</fullName>
    </submittedName>
</protein>
<evidence type="ECO:0000313" key="16">
    <source>
        <dbReference type="EMBL" id="KOB70158.1"/>
    </source>
</evidence>
<evidence type="ECO:0000256" key="3">
    <source>
        <dbReference type="ARBA" id="ARBA00005988"/>
    </source>
</evidence>
<evidence type="ECO:0000256" key="13">
    <source>
        <dbReference type="ARBA" id="ARBA00023157"/>
    </source>
</evidence>
<evidence type="ECO:0000256" key="11">
    <source>
        <dbReference type="ARBA" id="ARBA00023049"/>
    </source>
</evidence>
<dbReference type="SUPFAM" id="SSF53187">
    <property type="entry name" value="Zn-dependent exopeptidases"/>
    <property type="match status" value="1"/>
</dbReference>
<evidence type="ECO:0000256" key="5">
    <source>
        <dbReference type="ARBA" id="ARBA00022670"/>
    </source>
</evidence>
<evidence type="ECO:0000256" key="4">
    <source>
        <dbReference type="ARBA" id="ARBA00022645"/>
    </source>
</evidence>
<keyword evidence="10" id="KW-0843">Virulence</keyword>
<evidence type="ECO:0000313" key="17">
    <source>
        <dbReference type="Proteomes" id="UP000037510"/>
    </source>
</evidence>
<dbReference type="Gene3D" id="3.30.70.340">
    <property type="entry name" value="Metallocarboxypeptidase-like"/>
    <property type="match status" value="1"/>
</dbReference>
<reference evidence="16 17" key="1">
    <citation type="journal article" date="2015" name="Genome Biol. Evol.">
        <title>The genome of winter moth (Operophtera brumata) provides a genomic perspective on sexual dimorphism and phenology.</title>
        <authorList>
            <person name="Derks M.F."/>
            <person name="Smit S."/>
            <person name="Salis L."/>
            <person name="Schijlen E."/>
            <person name="Bossers A."/>
            <person name="Mateman C."/>
            <person name="Pijl A.S."/>
            <person name="de Ridder D."/>
            <person name="Groenen M.A."/>
            <person name="Visser M.E."/>
            <person name="Megens H.J."/>
        </authorList>
    </citation>
    <scope>NUCLEOTIDE SEQUENCE [LARGE SCALE GENOMIC DNA]</scope>
    <source>
        <strain evidence="16">WM2013NL</strain>
        <tissue evidence="16">Head and thorax</tissue>
    </source>
</reference>
<dbReference type="GO" id="GO:0005615">
    <property type="term" value="C:extracellular space"/>
    <property type="evidence" value="ECO:0007669"/>
    <property type="project" value="TreeGrafter"/>
</dbReference>
<accession>A0A0L7L3W5</accession>
<feature type="active site" description="Proton donor/acceptor" evidence="14">
    <location>
        <position position="272"/>
    </location>
</feature>
<keyword evidence="9" id="KW-0862">Zinc</keyword>
<dbReference type="InterPro" id="IPR000834">
    <property type="entry name" value="Peptidase_M14"/>
</dbReference>
<evidence type="ECO:0000256" key="12">
    <source>
        <dbReference type="ARBA" id="ARBA00023145"/>
    </source>
</evidence>
<name>A0A0L7L3W5_OPEBR</name>
<evidence type="ECO:0000256" key="14">
    <source>
        <dbReference type="PROSITE-ProRule" id="PRU01379"/>
    </source>
</evidence>
<dbReference type="AlphaFoldDB" id="A0A0L7L3W5"/>
<dbReference type="GO" id="GO:0004181">
    <property type="term" value="F:metallocarboxypeptidase activity"/>
    <property type="evidence" value="ECO:0007669"/>
    <property type="project" value="InterPro"/>
</dbReference>
<gene>
    <name evidence="16" type="ORF">OBRU01_16050</name>
</gene>
<evidence type="ECO:0000256" key="8">
    <source>
        <dbReference type="ARBA" id="ARBA00022801"/>
    </source>
</evidence>
<dbReference type="PANTHER" id="PTHR11705:SF143">
    <property type="entry name" value="SLL0236 PROTEIN"/>
    <property type="match status" value="1"/>
</dbReference>
<evidence type="ECO:0000256" key="2">
    <source>
        <dbReference type="ARBA" id="ARBA00003091"/>
    </source>
</evidence>
<comment type="caution">
    <text evidence="16">The sequence shown here is derived from an EMBL/GenBank/DDBJ whole genome shotgun (WGS) entry which is preliminary data.</text>
</comment>
<feature type="domain" description="Peptidase M14" evidence="15">
    <location>
        <begin position="120"/>
        <end position="306"/>
    </location>
</feature>
<dbReference type="Pfam" id="PF00246">
    <property type="entry name" value="Peptidase_M14"/>
    <property type="match status" value="3"/>
</dbReference>
<dbReference type="InterPro" id="IPR003146">
    <property type="entry name" value="M14A_act_pep"/>
</dbReference>
<evidence type="ECO:0000256" key="7">
    <source>
        <dbReference type="ARBA" id="ARBA00022729"/>
    </source>
</evidence>
<keyword evidence="11" id="KW-0482">Metalloprotease</keyword>
<comment type="function">
    <text evidence="2">Extracellular metalloprotease that contributes to pathogenicity.</text>
</comment>
<dbReference type="SMART" id="SM00631">
    <property type="entry name" value="Zn_pept"/>
    <property type="match status" value="1"/>
</dbReference>
<keyword evidence="4 16" id="KW-0121">Carboxypeptidase</keyword>
<feature type="non-terminal residue" evidence="16">
    <location>
        <position position="1"/>
    </location>
</feature>
<dbReference type="PANTHER" id="PTHR11705">
    <property type="entry name" value="PROTEASE FAMILY M14 CARBOXYPEPTIDASE A,B"/>
    <property type="match status" value="1"/>
</dbReference>